<evidence type="ECO:0000256" key="1">
    <source>
        <dbReference type="SAM" id="Phobius"/>
    </source>
</evidence>
<dbReference type="KEGG" id="acr:Acry_2021"/>
<keyword evidence="1" id="KW-0472">Membrane</keyword>
<protein>
    <submittedName>
        <fullName evidence="2">Flp/Fap pilin component</fullName>
    </submittedName>
</protein>
<proteinExistence type="predicted"/>
<dbReference type="Proteomes" id="UP000000245">
    <property type="component" value="Chromosome"/>
</dbReference>
<dbReference type="Pfam" id="PF04964">
    <property type="entry name" value="Flp_Fap"/>
    <property type="match status" value="1"/>
</dbReference>
<dbReference type="RefSeq" id="WP_012039758.1">
    <property type="nucleotide sequence ID" value="NC_009484.1"/>
</dbReference>
<dbReference type="InterPro" id="IPR007047">
    <property type="entry name" value="Flp_Fap"/>
</dbReference>
<keyword evidence="1" id="KW-1133">Transmembrane helix</keyword>
<dbReference type="STRING" id="349163.Acry_2021"/>
<evidence type="ECO:0000313" key="3">
    <source>
        <dbReference type="Proteomes" id="UP000000245"/>
    </source>
</evidence>
<dbReference type="AlphaFoldDB" id="A5G039"/>
<dbReference type="eggNOG" id="COG3847">
    <property type="taxonomic scope" value="Bacteria"/>
</dbReference>
<feature type="transmembrane region" description="Helical" evidence="1">
    <location>
        <begin position="28"/>
        <end position="46"/>
    </location>
</feature>
<keyword evidence="3" id="KW-1185">Reference proteome</keyword>
<organism evidence="2 3">
    <name type="scientific">Acidiphilium cryptum (strain JF-5)</name>
    <dbReference type="NCBI Taxonomy" id="349163"/>
    <lineage>
        <taxon>Bacteria</taxon>
        <taxon>Pseudomonadati</taxon>
        <taxon>Pseudomonadota</taxon>
        <taxon>Alphaproteobacteria</taxon>
        <taxon>Acetobacterales</taxon>
        <taxon>Acidocellaceae</taxon>
        <taxon>Acidiphilium</taxon>
    </lineage>
</organism>
<dbReference type="HOGENOM" id="CLU_171854_5_0_5"/>
<sequence>MLDYAKTWLALRGLTFAKDNRGVTALEYGLIAALMAVVIIGAFTTLSGDLKGAIDGISNALSANTPT</sequence>
<name>A5G039_ACICJ</name>
<keyword evidence="1" id="KW-0812">Transmembrane</keyword>
<accession>A5G039</accession>
<reference evidence="2 3" key="1">
    <citation type="submission" date="2007-05" db="EMBL/GenBank/DDBJ databases">
        <title>Complete sequence of chromosome of Acidiphilium cryptum JF-5.</title>
        <authorList>
            <consortium name="US DOE Joint Genome Institute"/>
            <person name="Copeland A."/>
            <person name="Lucas S."/>
            <person name="Lapidus A."/>
            <person name="Barry K."/>
            <person name="Detter J.C."/>
            <person name="Glavina del Rio T."/>
            <person name="Hammon N."/>
            <person name="Israni S."/>
            <person name="Dalin E."/>
            <person name="Tice H."/>
            <person name="Pitluck S."/>
            <person name="Sims D."/>
            <person name="Brettin T."/>
            <person name="Bruce D."/>
            <person name="Han C."/>
            <person name="Schmutz J."/>
            <person name="Larimer F."/>
            <person name="Land M."/>
            <person name="Hauser L."/>
            <person name="Kyrpides N."/>
            <person name="Kim E."/>
            <person name="Magnuson T."/>
            <person name="Richardson P."/>
        </authorList>
    </citation>
    <scope>NUCLEOTIDE SEQUENCE [LARGE SCALE GENOMIC DNA]</scope>
    <source>
        <strain evidence="2 3">JF-5</strain>
    </source>
</reference>
<dbReference type="EMBL" id="CP000697">
    <property type="protein sequence ID" value="ABQ31221.1"/>
    <property type="molecule type" value="Genomic_DNA"/>
</dbReference>
<gene>
    <name evidence="2" type="ordered locus">Acry_2021</name>
</gene>
<evidence type="ECO:0000313" key="2">
    <source>
        <dbReference type="EMBL" id="ABQ31221.1"/>
    </source>
</evidence>